<organism evidence="4 5">
    <name type="scientific">Candidatus Babela massiliensis</name>
    <dbReference type="NCBI Taxonomy" id="673862"/>
    <lineage>
        <taxon>Bacteria</taxon>
        <taxon>Candidatus Babelota</taxon>
        <taxon>Candidatus Babeliae</taxon>
        <taxon>Candidatus Babeliales</taxon>
        <taxon>Candidatus Babeliaceae</taxon>
        <taxon>Candidatus Babela</taxon>
    </lineage>
</organism>
<dbReference type="OrthoDB" id="407974at2"/>
<evidence type="ECO:0000256" key="1">
    <source>
        <dbReference type="ARBA" id="ARBA00022737"/>
    </source>
</evidence>
<dbReference type="Gene3D" id="1.25.40.20">
    <property type="entry name" value="Ankyrin repeat-containing domain"/>
    <property type="match status" value="3"/>
</dbReference>
<dbReference type="InterPro" id="IPR002110">
    <property type="entry name" value="Ankyrin_rpt"/>
</dbReference>
<gene>
    <name evidence="4" type="ORF">BABL1_gene_829</name>
</gene>
<evidence type="ECO:0000256" key="3">
    <source>
        <dbReference type="PROSITE-ProRule" id="PRU00023"/>
    </source>
</evidence>
<proteinExistence type="predicted"/>
<dbReference type="STRING" id="673862.BABL1_gene_829"/>
<dbReference type="Proteomes" id="UP000018769">
    <property type="component" value="Chromosome I"/>
</dbReference>
<reference evidence="4 5" key="1">
    <citation type="journal article" date="2015" name="Biol. Direct">
        <title>Babela massiliensis, a representative of a widespread bacterial phylum with unusual adaptations to parasitism in amoebae.</title>
        <authorList>
            <person name="Pagnier I."/>
            <person name="Yutin N."/>
            <person name="Croce O."/>
            <person name="Makarova K.S."/>
            <person name="Wolf Y.I."/>
            <person name="Benamar S."/>
            <person name="Raoult D."/>
            <person name="Koonin E.V."/>
            <person name="La Scola B."/>
        </authorList>
    </citation>
    <scope>NUCLEOTIDE SEQUENCE [LARGE SCALE GENOMIC DNA]</scope>
    <source>
        <strain evidence="5">BABL1</strain>
    </source>
</reference>
<dbReference type="RefSeq" id="WP_023790913.1">
    <property type="nucleotide sequence ID" value="NC_023003.1"/>
</dbReference>
<dbReference type="eggNOG" id="COG0666">
    <property type="taxonomic scope" value="Bacteria"/>
</dbReference>
<dbReference type="Pfam" id="PF00023">
    <property type="entry name" value="Ank"/>
    <property type="match status" value="3"/>
</dbReference>
<evidence type="ECO:0000313" key="5">
    <source>
        <dbReference type="Proteomes" id="UP000018769"/>
    </source>
</evidence>
<dbReference type="PRINTS" id="PR01415">
    <property type="entry name" value="ANKYRIN"/>
</dbReference>
<dbReference type="AlphaFoldDB" id="V6DEY1"/>
<evidence type="ECO:0000256" key="2">
    <source>
        <dbReference type="ARBA" id="ARBA00023043"/>
    </source>
</evidence>
<dbReference type="InterPro" id="IPR036770">
    <property type="entry name" value="Ankyrin_rpt-contain_sf"/>
</dbReference>
<dbReference type="PROSITE" id="PS50088">
    <property type="entry name" value="ANK_REPEAT"/>
    <property type="match status" value="3"/>
</dbReference>
<dbReference type="SUPFAM" id="SSF48403">
    <property type="entry name" value="Ankyrin repeat"/>
    <property type="match status" value="1"/>
</dbReference>
<dbReference type="KEGG" id="dpb:BABL1_gene_829"/>
<dbReference type="HOGENOM" id="CLU_885187_0_0_7"/>
<feature type="repeat" description="ANK" evidence="3">
    <location>
        <begin position="61"/>
        <end position="85"/>
    </location>
</feature>
<dbReference type="Pfam" id="PF12796">
    <property type="entry name" value="Ank_2"/>
    <property type="match status" value="1"/>
</dbReference>
<keyword evidence="2 3" id="KW-0040">ANK repeat</keyword>
<evidence type="ECO:0000313" key="4">
    <source>
        <dbReference type="EMBL" id="CDK30135.1"/>
    </source>
</evidence>
<feature type="repeat" description="ANK" evidence="3">
    <location>
        <begin position="322"/>
        <end position="354"/>
    </location>
</feature>
<protein>
    <submittedName>
        <fullName evidence="4">Ankyrin repeats containing protein</fullName>
    </submittedName>
</protein>
<feature type="repeat" description="ANK" evidence="3">
    <location>
        <begin position="234"/>
        <end position="269"/>
    </location>
</feature>
<dbReference type="PANTHER" id="PTHR24173">
    <property type="entry name" value="ANKYRIN REPEAT CONTAINING"/>
    <property type="match status" value="1"/>
</dbReference>
<keyword evidence="1" id="KW-0677">Repeat</keyword>
<name>V6DEY1_9BACT</name>
<dbReference type="EMBL" id="HG793133">
    <property type="protein sequence ID" value="CDK30135.1"/>
    <property type="molecule type" value="Genomic_DNA"/>
</dbReference>
<accession>V6DEY1</accession>
<dbReference type="PANTHER" id="PTHR24173:SF74">
    <property type="entry name" value="ANKYRIN REPEAT DOMAIN-CONTAINING PROTEIN 16"/>
    <property type="match status" value="1"/>
</dbReference>
<dbReference type="SMART" id="SM00248">
    <property type="entry name" value="ANK"/>
    <property type="match status" value="7"/>
</dbReference>
<keyword evidence="5" id="KW-1185">Reference proteome</keyword>
<dbReference type="PROSITE" id="PS50297">
    <property type="entry name" value="ANK_REP_REGION"/>
    <property type="match status" value="3"/>
</dbReference>
<sequence>MKILIYLSIITLTFSLSNCMQKSEQDILHDKLCAFASMNADKIKEILESRETFDINYKCSNNDTPLHIAVKTGQVKIIDLILNYNIKSWYNFFGLGLYYPADINVQNNQGNTPLHEAAKATTIKFVTSAQHLLDNSHHDIDVNIKNNEENTALHVLVKSFFERKKSQSQELIDKKIKLINKLIEKGAQIDLKDKTGNTALHLALKTCNVEMLDTLVRGMQNQRMCINLNVQNNNDETPLHIAARYCKVNAKDIVNLLLNYGADVNIYNILSLRPLDVAILKDNKEVVEAILYNQGQVSNLNINEQIGENITIEKEYKHIFSGGETALHLATYIGNQYIINLLLNAGIDRTIRNNEGLTAEDITKKKHSYLIHSLQSFSATLPALSSK</sequence>